<dbReference type="InParanoid" id="G2YX57"/>
<dbReference type="AlphaFoldDB" id="G2YX57"/>
<accession>G2YX57</accession>
<feature type="compositionally biased region" description="Polar residues" evidence="1">
    <location>
        <begin position="45"/>
        <end position="54"/>
    </location>
</feature>
<evidence type="ECO:0000256" key="1">
    <source>
        <dbReference type="SAM" id="MobiDB-lite"/>
    </source>
</evidence>
<evidence type="ECO:0000313" key="2">
    <source>
        <dbReference type="EMBL" id="CCD56295.1"/>
    </source>
</evidence>
<reference evidence="3" key="1">
    <citation type="journal article" date="2011" name="PLoS Genet.">
        <title>Genomic analysis of the necrotrophic fungal pathogens Sclerotinia sclerotiorum and Botrytis cinerea.</title>
        <authorList>
            <person name="Amselem J."/>
            <person name="Cuomo C.A."/>
            <person name="van Kan J.A."/>
            <person name="Viaud M."/>
            <person name="Benito E.P."/>
            <person name="Couloux A."/>
            <person name="Coutinho P.M."/>
            <person name="de Vries R.P."/>
            <person name="Dyer P.S."/>
            <person name="Fillinger S."/>
            <person name="Fournier E."/>
            <person name="Gout L."/>
            <person name="Hahn M."/>
            <person name="Kohn L."/>
            <person name="Lapalu N."/>
            <person name="Plummer K.M."/>
            <person name="Pradier J.M."/>
            <person name="Quevillon E."/>
            <person name="Sharon A."/>
            <person name="Simon A."/>
            <person name="ten Have A."/>
            <person name="Tudzynski B."/>
            <person name="Tudzynski P."/>
            <person name="Wincker P."/>
            <person name="Andrew M."/>
            <person name="Anthouard V."/>
            <person name="Beever R.E."/>
            <person name="Beffa R."/>
            <person name="Benoit I."/>
            <person name="Bouzid O."/>
            <person name="Brault B."/>
            <person name="Chen Z."/>
            <person name="Choquer M."/>
            <person name="Collemare J."/>
            <person name="Cotton P."/>
            <person name="Danchin E.G."/>
            <person name="Da Silva C."/>
            <person name="Gautier A."/>
            <person name="Giraud C."/>
            <person name="Giraud T."/>
            <person name="Gonzalez C."/>
            <person name="Grossetete S."/>
            <person name="Guldener U."/>
            <person name="Henrissat B."/>
            <person name="Howlett B.J."/>
            <person name="Kodira C."/>
            <person name="Kretschmer M."/>
            <person name="Lappartient A."/>
            <person name="Leroch M."/>
            <person name="Levis C."/>
            <person name="Mauceli E."/>
            <person name="Neuveglise C."/>
            <person name="Oeser B."/>
            <person name="Pearson M."/>
            <person name="Poulain J."/>
            <person name="Poussereau N."/>
            <person name="Quesneville H."/>
            <person name="Rascle C."/>
            <person name="Schumacher J."/>
            <person name="Segurens B."/>
            <person name="Sexton A."/>
            <person name="Silva E."/>
            <person name="Sirven C."/>
            <person name="Soanes D.M."/>
            <person name="Talbot N.J."/>
            <person name="Templeton M."/>
            <person name="Yandava C."/>
            <person name="Yarden O."/>
            <person name="Zeng Q."/>
            <person name="Rollins J.A."/>
            <person name="Lebrun M.H."/>
            <person name="Dickman M."/>
        </authorList>
    </citation>
    <scope>NUCLEOTIDE SEQUENCE [LARGE SCALE GENOMIC DNA]</scope>
    <source>
        <strain evidence="3">T4</strain>
    </source>
</reference>
<organism evidence="2 3">
    <name type="scientific">Botryotinia fuckeliana (strain T4)</name>
    <name type="common">Noble rot fungus</name>
    <name type="synonym">Botrytis cinerea</name>
    <dbReference type="NCBI Taxonomy" id="999810"/>
    <lineage>
        <taxon>Eukaryota</taxon>
        <taxon>Fungi</taxon>
        <taxon>Dikarya</taxon>
        <taxon>Ascomycota</taxon>
        <taxon>Pezizomycotina</taxon>
        <taxon>Leotiomycetes</taxon>
        <taxon>Helotiales</taxon>
        <taxon>Sclerotiniaceae</taxon>
        <taxon>Botrytis</taxon>
    </lineage>
</organism>
<sequence length="82" mass="9258">MKTVNQSMPNAQRSSPRRRIIKNEYGHYLHSQVTADLPIRIRTTARSSNHINNRNTEEDSYASSTNDSAARVKMISATNTVP</sequence>
<feature type="region of interest" description="Disordered" evidence="1">
    <location>
        <begin position="45"/>
        <end position="82"/>
    </location>
</feature>
<protein>
    <submittedName>
        <fullName evidence="2">Uncharacterized protein</fullName>
    </submittedName>
</protein>
<dbReference type="Proteomes" id="UP000008177">
    <property type="component" value="Unplaced contigs"/>
</dbReference>
<evidence type="ECO:0000313" key="3">
    <source>
        <dbReference type="Proteomes" id="UP000008177"/>
    </source>
</evidence>
<proteinExistence type="predicted"/>
<dbReference type="EMBL" id="FQ790359">
    <property type="protein sequence ID" value="CCD56295.1"/>
    <property type="molecule type" value="Genomic_DNA"/>
</dbReference>
<name>G2YX57_BOTF4</name>
<gene>
    <name evidence="2" type="ORF">BofuT4_uP149050.1</name>
</gene>
<dbReference type="HOGENOM" id="CLU_2558058_0_0_1"/>